<sequence>MTARKKAALAGGSGGLFAGLSDYDEAEDGEFAPPEDASSSDGDLSREDNDLDDHDDDDDVDDDDDNDDKDDSFNDDTDNPADTNPPSADPLKPSGHFLIPSNPPSIRRPQISYPLYSSEFTAIADSRAALHASILARATAARTAALAARQALADTKRRRDEQKRSYDALHEQGSAKRERLAAVLNALGDLLCGYANATQVQVRGGVPAGRTVQTVQRLRPEQVGVFLETFAACARVGQNRLPHLV</sequence>
<dbReference type="AlphaFoldDB" id="A0AAD5TQG2"/>
<accession>A0AAD5TQG2</accession>
<protein>
    <submittedName>
        <fullName evidence="2">Uncharacterized protein</fullName>
    </submittedName>
</protein>
<dbReference type="EMBL" id="JADGJQ010000011">
    <property type="protein sequence ID" value="KAJ3181738.1"/>
    <property type="molecule type" value="Genomic_DNA"/>
</dbReference>
<reference evidence="2" key="1">
    <citation type="submission" date="2020-05" db="EMBL/GenBank/DDBJ databases">
        <title>Phylogenomic resolution of chytrid fungi.</title>
        <authorList>
            <person name="Stajich J.E."/>
            <person name="Amses K."/>
            <person name="Simmons R."/>
            <person name="Seto K."/>
            <person name="Myers J."/>
            <person name="Bonds A."/>
            <person name="Quandt C.A."/>
            <person name="Barry K."/>
            <person name="Liu P."/>
            <person name="Grigoriev I."/>
            <person name="Longcore J.E."/>
            <person name="James T.Y."/>
        </authorList>
    </citation>
    <scope>NUCLEOTIDE SEQUENCE</scope>
    <source>
        <strain evidence="2">JEL0379</strain>
    </source>
</reference>
<dbReference type="Proteomes" id="UP001212152">
    <property type="component" value="Unassembled WGS sequence"/>
</dbReference>
<keyword evidence="3" id="KW-1185">Reference proteome</keyword>
<evidence type="ECO:0000313" key="2">
    <source>
        <dbReference type="EMBL" id="KAJ3181738.1"/>
    </source>
</evidence>
<proteinExistence type="predicted"/>
<organism evidence="2 3">
    <name type="scientific">Geranomyces variabilis</name>
    <dbReference type="NCBI Taxonomy" id="109894"/>
    <lineage>
        <taxon>Eukaryota</taxon>
        <taxon>Fungi</taxon>
        <taxon>Fungi incertae sedis</taxon>
        <taxon>Chytridiomycota</taxon>
        <taxon>Chytridiomycota incertae sedis</taxon>
        <taxon>Chytridiomycetes</taxon>
        <taxon>Spizellomycetales</taxon>
        <taxon>Powellomycetaceae</taxon>
        <taxon>Geranomyces</taxon>
    </lineage>
</organism>
<gene>
    <name evidence="2" type="ORF">HDU87_000756</name>
</gene>
<feature type="region of interest" description="Disordered" evidence="1">
    <location>
        <begin position="1"/>
        <end position="105"/>
    </location>
</feature>
<evidence type="ECO:0000256" key="1">
    <source>
        <dbReference type="SAM" id="MobiDB-lite"/>
    </source>
</evidence>
<comment type="caution">
    <text evidence="2">The sequence shown here is derived from an EMBL/GenBank/DDBJ whole genome shotgun (WGS) entry which is preliminary data.</text>
</comment>
<feature type="compositionally biased region" description="Acidic residues" evidence="1">
    <location>
        <begin position="49"/>
        <end position="79"/>
    </location>
</feature>
<name>A0AAD5TQG2_9FUNG</name>
<evidence type="ECO:0000313" key="3">
    <source>
        <dbReference type="Proteomes" id="UP001212152"/>
    </source>
</evidence>